<protein>
    <recommendedName>
        <fullName evidence="2">Mtf2-like C-terminal domain-containing protein</fullName>
    </recommendedName>
</protein>
<accession>A0A370TC82</accession>
<name>A0A370TC82_9HELO</name>
<organism evidence="3 4">
    <name type="scientific">Venustampulla echinocandica</name>
    <dbReference type="NCBI Taxonomy" id="2656787"/>
    <lineage>
        <taxon>Eukaryota</taxon>
        <taxon>Fungi</taxon>
        <taxon>Dikarya</taxon>
        <taxon>Ascomycota</taxon>
        <taxon>Pezizomycotina</taxon>
        <taxon>Leotiomycetes</taxon>
        <taxon>Helotiales</taxon>
        <taxon>Pleuroascaceae</taxon>
        <taxon>Venustampulla</taxon>
    </lineage>
</organism>
<dbReference type="STRING" id="2656787.A0A370TC82"/>
<feature type="region of interest" description="Disordered" evidence="1">
    <location>
        <begin position="68"/>
        <end position="158"/>
    </location>
</feature>
<feature type="region of interest" description="Disordered" evidence="1">
    <location>
        <begin position="238"/>
        <end position="259"/>
    </location>
</feature>
<dbReference type="AlphaFoldDB" id="A0A370TC82"/>
<evidence type="ECO:0000313" key="3">
    <source>
        <dbReference type="EMBL" id="RDL31842.1"/>
    </source>
</evidence>
<dbReference type="PANTHER" id="PTHR39468:SF1">
    <property type="entry name" value="MTF2-LIKE C-TERMINAL DOMAIN-CONTAINING PROTEIN"/>
    <property type="match status" value="1"/>
</dbReference>
<reference evidence="3 4" key="1">
    <citation type="journal article" date="2018" name="IMA Fungus">
        <title>IMA Genome-F 9: Draft genome sequence of Annulohypoxylon stygium, Aspergillus mulundensis, Berkeleyomyces basicola (syn. Thielaviopsis basicola), Ceratocystis smalleyi, two Cercospora beticola strains, Coleophoma cylindrospora, Fusarium fracticaudum, Phialophora cf. hyalina, and Morchella septimelata.</title>
        <authorList>
            <person name="Wingfield B.D."/>
            <person name="Bills G.F."/>
            <person name="Dong Y."/>
            <person name="Huang W."/>
            <person name="Nel W.J."/>
            <person name="Swalarsk-Parry B.S."/>
            <person name="Vaghefi N."/>
            <person name="Wilken P.M."/>
            <person name="An Z."/>
            <person name="de Beer Z.W."/>
            <person name="De Vos L."/>
            <person name="Chen L."/>
            <person name="Duong T.A."/>
            <person name="Gao Y."/>
            <person name="Hammerbacher A."/>
            <person name="Kikkert J.R."/>
            <person name="Li Y."/>
            <person name="Li H."/>
            <person name="Li K."/>
            <person name="Li Q."/>
            <person name="Liu X."/>
            <person name="Ma X."/>
            <person name="Naidoo K."/>
            <person name="Pethybridge S.J."/>
            <person name="Sun J."/>
            <person name="Steenkamp E.T."/>
            <person name="van der Nest M.A."/>
            <person name="van Wyk S."/>
            <person name="Wingfield M.J."/>
            <person name="Xiong C."/>
            <person name="Yue Q."/>
            <person name="Zhang X."/>
        </authorList>
    </citation>
    <scope>NUCLEOTIDE SEQUENCE [LARGE SCALE GENOMIC DNA]</scope>
    <source>
        <strain evidence="3 4">BP 5553</strain>
    </source>
</reference>
<feature type="region of interest" description="Disordered" evidence="1">
    <location>
        <begin position="369"/>
        <end position="403"/>
    </location>
</feature>
<dbReference type="GeneID" id="43602093"/>
<dbReference type="Pfam" id="PF19189">
    <property type="entry name" value="Mtf2"/>
    <property type="match status" value="1"/>
</dbReference>
<gene>
    <name evidence="3" type="ORF">BP5553_09244</name>
</gene>
<proteinExistence type="predicted"/>
<feature type="compositionally biased region" description="Low complexity" evidence="1">
    <location>
        <begin position="375"/>
        <end position="391"/>
    </location>
</feature>
<keyword evidence="4" id="KW-1185">Reference proteome</keyword>
<feature type="compositionally biased region" description="Polar residues" evidence="1">
    <location>
        <begin position="245"/>
        <end position="255"/>
    </location>
</feature>
<feature type="domain" description="Mtf2-like C-terminal" evidence="2">
    <location>
        <begin position="339"/>
        <end position="555"/>
    </location>
</feature>
<dbReference type="PANTHER" id="PTHR39468">
    <property type="entry name" value="CHROMOSOME 7, WHOLE GENOME SHOTGUN SEQUENCE"/>
    <property type="match status" value="1"/>
</dbReference>
<dbReference type="GO" id="GO:0005739">
    <property type="term" value="C:mitochondrion"/>
    <property type="evidence" value="ECO:0007669"/>
    <property type="project" value="InterPro"/>
</dbReference>
<dbReference type="OrthoDB" id="2444174at2759"/>
<feature type="compositionally biased region" description="Basic and acidic residues" evidence="1">
    <location>
        <begin position="105"/>
        <end position="124"/>
    </location>
</feature>
<dbReference type="EMBL" id="NPIC01000011">
    <property type="protein sequence ID" value="RDL31842.1"/>
    <property type="molecule type" value="Genomic_DNA"/>
</dbReference>
<feature type="compositionally biased region" description="Basic and acidic residues" evidence="1">
    <location>
        <begin position="130"/>
        <end position="158"/>
    </location>
</feature>
<evidence type="ECO:0000259" key="2">
    <source>
        <dbReference type="Pfam" id="PF19189"/>
    </source>
</evidence>
<dbReference type="RefSeq" id="XP_031865774.1">
    <property type="nucleotide sequence ID" value="XM_032017867.1"/>
</dbReference>
<dbReference type="Proteomes" id="UP000254866">
    <property type="component" value="Unassembled WGS sequence"/>
</dbReference>
<comment type="caution">
    <text evidence="3">The sequence shown here is derived from an EMBL/GenBank/DDBJ whole genome shotgun (WGS) entry which is preliminary data.</text>
</comment>
<evidence type="ECO:0000313" key="4">
    <source>
        <dbReference type="Proteomes" id="UP000254866"/>
    </source>
</evidence>
<evidence type="ECO:0000256" key="1">
    <source>
        <dbReference type="SAM" id="MobiDB-lite"/>
    </source>
</evidence>
<sequence>MAPFLYQTKTLCNIALFKPNFIYRSQSTNIIRRSFHPSVGGFITRGYQTRSNDSSLDADQRVPIRRVAIESNVPSKPRRDRNTRQPTQDDDIHFEDSRPSKPRRDRNTTRSTQDNDIHFEDGRSSKPRRDRNAGRPRQDDDIHFEGGRSPRSRNLERNDSTFNLLDSVRVNEFGEVDDRTFQGQGIPDYSEGLEDSFPQGDDGIDSMDVRGPRVSTITDTEKRAFQKIFEEMFAQNQGSADAPSSFPQMTDSASSPGRAKSTLDAMLQTALEQNAQTRKEKEAVVNRYPPVLRASIAKAIRLTEDDSDDLFGETTTEEPELDHDQLETLRDPERIRVETLMNEAKTDVELFEVMEKEVFSLIQKLGLEETPSGVEPPTAEEPSTPEIPTTTKAKRGRKKKDVKEVKEVKKPVPQDLGAQFETTITDSATGTEVSALILYGPLYPSHLLFGLRLLDRSFAKPSPLALSILPKVRSLGSISHVLGGTTQLYNEILRIYFYRYENFGAVIKTLEEMEVSAVGLDEETLEIVDNILRTHKKVTSGERGPVIQALWSMPEFSAAKFKFWRTKISTAIGARDGFGENAPVVRYHAYGPIPENV</sequence>
<dbReference type="InterPro" id="IPR043837">
    <property type="entry name" value="Mtf2-like_C"/>
</dbReference>
<dbReference type="InterPro" id="IPR040009">
    <property type="entry name" value="Mtf2/C5D6.12-like"/>
</dbReference>
<feature type="compositionally biased region" description="Basic and acidic residues" evidence="1">
    <location>
        <begin position="90"/>
        <end position="99"/>
    </location>
</feature>